<reference evidence="1 2" key="1">
    <citation type="submission" date="2018-06" db="EMBL/GenBank/DDBJ databases">
        <authorList>
            <consortium name="Pathogen Informatics"/>
            <person name="Doyle S."/>
        </authorList>
    </citation>
    <scope>NUCLEOTIDE SEQUENCE [LARGE SCALE GENOMIC DNA]</scope>
    <source>
        <strain evidence="1 2">NCTC10429</strain>
    </source>
</reference>
<sequence length="31" mass="3555">MYTLNWQPPYGLVVDVGISRRPCSEWCGNGR</sequence>
<evidence type="ECO:0000313" key="2">
    <source>
        <dbReference type="Proteomes" id="UP000254088"/>
    </source>
</evidence>
<dbReference type="EMBL" id="UGEX01000001">
    <property type="protein sequence ID" value="STL91100.1"/>
    <property type="molecule type" value="Genomic_DNA"/>
</dbReference>
<protein>
    <submittedName>
        <fullName evidence="1">Uncharacterized protein</fullName>
    </submittedName>
</protein>
<organism evidence="1 2">
    <name type="scientific">Escherichia coli</name>
    <dbReference type="NCBI Taxonomy" id="562"/>
    <lineage>
        <taxon>Bacteria</taxon>
        <taxon>Pseudomonadati</taxon>
        <taxon>Pseudomonadota</taxon>
        <taxon>Gammaproteobacteria</taxon>
        <taxon>Enterobacterales</taxon>
        <taxon>Enterobacteriaceae</taxon>
        <taxon>Escherichia</taxon>
    </lineage>
</organism>
<proteinExistence type="predicted"/>
<dbReference type="Proteomes" id="UP000254088">
    <property type="component" value="Unassembled WGS sequence"/>
</dbReference>
<dbReference type="AlphaFoldDB" id="A0A377CDE1"/>
<accession>A0A377CDE1</accession>
<evidence type="ECO:0000313" key="1">
    <source>
        <dbReference type="EMBL" id="STL91100.1"/>
    </source>
</evidence>
<name>A0A377CDE1_ECOLX</name>
<gene>
    <name evidence="1" type="ORF">NCTC10429_02913</name>
</gene>